<accession>A0A6J6UK70</accession>
<dbReference type="AlphaFoldDB" id="A0A6J6UK70"/>
<dbReference type="SUPFAM" id="SSF52096">
    <property type="entry name" value="ClpP/crotonase"/>
    <property type="match status" value="1"/>
</dbReference>
<dbReference type="PANTHER" id="PTHR11941:SF54">
    <property type="entry name" value="ENOYL-COA HYDRATASE, MITOCHONDRIAL"/>
    <property type="match status" value="1"/>
</dbReference>
<reference evidence="1" key="1">
    <citation type="submission" date="2020-05" db="EMBL/GenBank/DDBJ databases">
        <authorList>
            <person name="Chiriac C."/>
            <person name="Salcher M."/>
            <person name="Ghai R."/>
            <person name="Kavagutti S V."/>
        </authorList>
    </citation>
    <scope>NUCLEOTIDE SEQUENCE</scope>
</reference>
<sequence>MSAGRTAVRVEEHDDRVVLVLDRPEVRNAIDQQMVDELHAACASLEADPRIAILVGEGGVFAAGADIAQLRERRRDDALRGINSAIFDRIRRLPMPVIGLVDGWALGGGAELAYACDFRIGTPRTRIGNPETGLGILAAAGAAWRLAELVGEPLAKEVLLAGRVLDAEEARSVRLLNEVVEPDELLTAGHRWADSIARQAPLATRLTKAVFHAPREAHPFVDDLAQAVLFETEEKHARMTAFLDRRKDKDS</sequence>
<proteinExistence type="predicted"/>
<dbReference type="CDD" id="cd06558">
    <property type="entry name" value="crotonase-like"/>
    <property type="match status" value="1"/>
</dbReference>
<dbReference type="Pfam" id="PF00378">
    <property type="entry name" value="ECH_1"/>
    <property type="match status" value="1"/>
</dbReference>
<evidence type="ECO:0000313" key="1">
    <source>
        <dbReference type="EMBL" id="CAB4760172.1"/>
    </source>
</evidence>
<dbReference type="PANTHER" id="PTHR11941">
    <property type="entry name" value="ENOYL-COA HYDRATASE-RELATED"/>
    <property type="match status" value="1"/>
</dbReference>
<name>A0A6J6UK70_9ZZZZ</name>
<dbReference type="GO" id="GO:0003824">
    <property type="term" value="F:catalytic activity"/>
    <property type="evidence" value="ECO:0007669"/>
    <property type="project" value="UniProtKB-ARBA"/>
</dbReference>
<organism evidence="1">
    <name type="scientific">freshwater metagenome</name>
    <dbReference type="NCBI Taxonomy" id="449393"/>
    <lineage>
        <taxon>unclassified sequences</taxon>
        <taxon>metagenomes</taxon>
        <taxon>ecological metagenomes</taxon>
    </lineage>
</organism>
<dbReference type="GO" id="GO:0006635">
    <property type="term" value="P:fatty acid beta-oxidation"/>
    <property type="evidence" value="ECO:0007669"/>
    <property type="project" value="TreeGrafter"/>
</dbReference>
<gene>
    <name evidence="1" type="ORF">UFOPK2761_02581</name>
</gene>
<protein>
    <submittedName>
        <fullName evidence="1">Unannotated protein</fullName>
    </submittedName>
</protein>
<dbReference type="InterPro" id="IPR029045">
    <property type="entry name" value="ClpP/crotonase-like_dom_sf"/>
</dbReference>
<dbReference type="EMBL" id="CAEZYQ010000023">
    <property type="protein sequence ID" value="CAB4760172.1"/>
    <property type="molecule type" value="Genomic_DNA"/>
</dbReference>
<dbReference type="Gene3D" id="3.90.226.10">
    <property type="entry name" value="2-enoyl-CoA Hydratase, Chain A, domain 1"/>
    <property type="match status" value="1"/>
</dbReference>
<dbReference type="InterPro" id="IPR001753">
    <property type="entry name" value="Enoyl-CoA_hydra/iso"/>
</dbReference>